<reference evidence="3" key="1">
    <citation type="submission" date="2016-10" db="EMBL/GenBank/DDBJ databases">
        <authorList>
            <person name="Varghese N."/>
            <person name="Submissions S."/>
        </authorList>
    </citation>
    <scope>NUCLEOTIDE SEQUENCE [LARGE SCALE GENOMIC DNA]</scope>
    <source>
        <strain evidence="3">CGMCC 1.3566</strain>
    </source>
</reference>
<keyword evidence="3" id="KW-1185">Reference proteome</keyword>
<dbReference type="AlphaFoldDB" id="A0A1I0GIU7"/>
<keyword evidence="1" id="KW-0812">Transmembrane</keyword>
<proteinExistence type="predicted"/>
<gene>
    <name evidence="2" type="ORF">SAMN05421676_10730</name>
</gene>
<keyword evidence="1" id="KW-0472">Membrane</keyword>
<evidence type="ECO:0000256" key="1">
    <source>
        <dbReference type="SAM" id="Phobius"/>
    </source>
</evidence>
<feature type="transmembrane region" description="Helical" evidence="1">
    <location>
        <begin position="36"/>
        <end position="55"/>
    </location>
</feature>
<sequence length="65" mass="7731">MKDYFNYRFKDIMRTLLAVGIGFLAAFIFSDIEGDHVILLWITAGLVIAEIIQYYKWRNDKKRTK</sequence>
<feature type="transmembrane region" description="Helical" evidence="1">
    <location>
        <begin position="12"/>
        <end position="30"/>
    </location>
</feature>
<accession>A0A1I0GIU7</accession>
<protein>
    <submittedName>
        <fullName evidence="2">Uncharacterized protein</fullName>
    </submittedName>
</protein>
<organism evidence="2 3">
    <name type="scientific">Salinibacillus kushneri</name>
    <dbReference type="NCBI Taxonomy" id="237682"/>
    <lineage>
        <taxon>Bacteria</taxon>
        <taxon>Bacillati</taxon>
        <taxon>Bacillota</taxon>
        <taxon>Bacilli</taxon>
        <taxon>Bacillales</taxon>
        <taxon>Bacillaceae</taxon>
        <taxon>Salinibacillus</taxon>
    </lineage>
</organism>
<dbReference type="RefSeq" id="WP_093135550.1">
    <property type="nucleotide sequence ID" value="NZ_FOHJ01000007.1"/>
</dbReference>
<evidence type="ECO:0000313" key="2">
    <source>
        <dbReference type="EMBL" id="SET71088.1"/>
    </source>
</evidence>
<name>A0A1I0GIU7_9BACI</name>
<evidence type="ECO:0000313" key="3">
    <source>
        <dbReference type="Proteomes" id="UP000199095"/>
    </source>
</evidence>
<dbReference type="Proteomes" id="UP000199095">
    <property type="component" value="Unassembled WGS sequence"/>
</dbReference>
<keyword evidence="1" id="KW-1133">Transmembrane helix</keyword>
<dbReference type="EMBL" id="FOHJ01000007">
    <property type="protein sequence ID" value="SET71088.1"/>
    <property type="molecule type" value="Genomic_DNA"/>
</dbReference>